<gene>
    <name evidence="2" type="ORF">AVDCRST_MAG73-4135</name>
</gene>
<protein>
    <submittedName>
        <fullName evidence="2">Acetylornithine deacetylase</fullName>
        <ecNumber evidence="2">3.5.1.16</ecNumber>
    </submittedName>
</protein>
<accession>A0A6J4V3E9</accession>
<evidence type="ECO:0000256" key="1">
    <source>
        <dbReference type="ARBA" id="ARBA00022801"/>
    </source>
</evidence>
<dbReference type="GO" id="GO:0008777">
    <property type="term" value="F:acetylornithine deacetylase activity"/>
    <property type="evidence" value="ECO:0007669"/>
    <property type="project" value="UniProtKB-EC"/>
</dbReference>
<feature type="non-terminal residue" evidence="2">
    <location>
        <position position="186"/>
    </location>
</feature>
<dbReference type="AlphaFoldDB" id="A0A6J4V3E9"/>
<dbReference type="EC" id="3.5.1.16" evidence="2"/>
<reference evidence="2" key="1">
    <citation type="submission" date="2020-02" db="EMBL/GenBank/DDBJ databases">
        <authorList>
            <person name="Meier V. D."/>
        </authorList>
    </citation>
    <scope>NUCLEOTIDE SEQUENCE</scope>
    <source>
        <strain evidence="2">AVDCRST_MAG73</strain>
    </source>
</reference>
<sequence length="186" mass="19483">MDSEAAVTVEDEARARRIERIVAAVEERRDHLIALIQDLVRIASLTGEEGTIQATVAARMRDDGLETDVWEPDPAELAPYAEHVGASDSFAGRPNVVGTLRGTGGGRSLILNAHIDTVEPGDPATWTHPAFGAEIADGKVYGRGSCDMKAGLATNLVALVAVRAAGFAPRGDVIVQSVVSEEDGGA</sequence>
<evidence type="ECO:0000313" key="2">
    <source>
        <dbReference type="EMBL" id="CAA9565707.1"/>
    </source>
</evidence>
<proteinExistence type="predicted"/>
<dbReference type="Gene3D" id="3.40.630.10">
    <property type="entry name" value="Zn peptidases"/>
    <property type="match status" value="1"/>
</dbReference>
<dbReference type="PANTHER" id="PTHR43808:SF25">
    <property type="entry name" value="PEPTIDASE M20 DIMERISATION DOMAIN-CONTAINING PROTEIN"/>
    <property type="match status" value="1"/>
</dbReference>
<name>A0A6J4V3E9_9BACT</name>
<dbReference type="InterPro" id="IPR050072">
    <property type="entry name" value="Peptidase_M20A"/>
</dbReference>
<dbReference type="EMBL" id="CADCWE010000267">
    <property type="protein sequence ID" value="CAA9565707.1"/>
    <property type="molecule type" value="Genomic_DNA"/>
</dbReference>
<organism evidence="2">
    <name type="scientific">uncultured Thermomicrobiales bacterium</name>
    <dbReference type="NCBI Taxonomy" id="1645740"/>
    <lineage>
        <taxon>Bacteria</taxon>
        <taxon>Pseudomonadati</taxon>
        <taxon>Thermomicrobiota</taxon>
        <taxon>Thermomicrobia</taxon>
        <taxon>Thermomicrobiales</taxon>
        <taxon>environmental samples</taxon>
    </lineage>
</organism>
<dbReference type="Pfam" id="PF01546">
    <property type="entry name" value="Peptidase_M20"/>
    <property type="match status" value="1"/>
</dbReference>
<dbReference type="PANTHER" id="PTHR43808">
    <property type="entry name" value="ACETYLORNITHINE DEACETYLASE"/>
    <property type="match status" value="1"/>
</dbReference>
<dbReference type="InterPro" id="IPR002933">
    <property type="entry name" value="Peptidase_M20"/>
</dbReference>
<dbReference type="SUPFAM" id="SSF53187">
    <property type="entry name" value="Zn-dependent exopeptidases"/>
    <property type="match status" value="1"/>
</dbReference>
<keyword evidence="1 2" id="KW-0378">Hydrolase</keyword>